<dbReference type="SUPFAM" id="SSF53474">
    <property type="entry name" value="alpha/beta-Hydrolases"/>
    <property type="match status" value="1"/>
</dbReference>
<dbReference type="InterPro" id="IPR050955">
    <property type="entry name" value="Plant_Biomass_Hydrol_Est"/>
</dbReference>
<evidence type="ECO:0000259" key="2">
    <source>
        <dbReference type="Pfam" id="PF12146"/>
    </source>
</evidence>
<dbReference type="EMBL" id="FORP01000005">
    <property type="protein sequence ID" value="SFJ39814.1"/>
    <property type="molecule type" value="Genomic_DNA"/>
</dbReference>
<dbReference type="PANTHER" id="PTHR43037">
    <property type="entry name" value="UNNAMED PRODUCT-RELATED"/>
    <property type="match status" value="1"/>
</dbReference>
<keyword evidence="4" id="KW-1185">Reference proteome</keyword>
<evidence type="ECO:0000256" key="1">
    <source>
        <dbReference type="ARBA" id="ARBA00022729"/>
    </source>
</evidence>
<gene>
    <name evidence="3" type="ORF">SAMN05421835_10585</name>
</gene>
<organism evidence="3 4">
    <name type="scientific">Amycolatopsis sacchari</name>
    <dbReference type="NCBI Taxonomy" id="115433"/>
    <lineage>
        <taxon>Bacteria</taxon>
        <taxon>Bacillati</taxon>
        <taxon>Actinomycetota</taxon>
        <taxon>Actinomycetes</taxon>
        <taxon>Pseudonocardiales</taxon>
        <taxon>Pseudonocardiaceae</taxon>
        <taxon>Amycolatopsis</taxon>
    </lineage>
</organism>
<accession>A0A1I3R021</accession>
<dbReference type="InterPro" id="IPR022742">
    <property type="entry name" value="Hydrolase_4"/>
</dbReference>
<keyword evidence="1" id="KW-0732">Signal</keyword>
<dbReference type="OrthoDB" id="9767239at2"/>
<dbReference type="AlphaFoldDB" id="A0A1I3R021"/>
<protein>
    <submittedName>
        <fullName evidence="3">Polyhydroxybutyrate depolymerase</fullName>
    </submittedName>
</protein>
<dbReference type="Pfam" id="PF12146">
    <property type="entry name" value="Hydrolase_4"/>
    <property type="match status" value="1"/>
</dbReference>
<dbReference type="Gene3D" id="3.40.50.1820">
    <property type="entry name" value="alpha/beta hydrolase"/>
    <property type="match status" value="1"/>
</dbReference>
<dbReference type="PANTHER" id="PTHR43037:SF1">
    <property type="entry name" value="BLL1128 PROTEIN"/>
    <property type="match status" value="1"/>
</dbReference>
<name>A0A1I3R021_9PSEU</name>
<feature type="domain" description="Serine aminopeptidase S33" evidence="2">
    <location>
        <begin position="26"/>
        <end position="135"/>
    </location>
</feature>
<reference evidence="3 4" key="1">
    <citation type="submission" date="2016-10" db="EMBL/GenBank/DDBJ databases">
        <authorList>
            <person name="de Groot N.N."/>
        </authorList>
    </citation>
    <scope>NUCLEOTIDE SEQUENCE [LARGE SCALE GENOMIC DNA]</scope>
    <source>
        <strain evidence="3 4">DSM 44468</strain>
    </source>
</reference>
<dbReference type="InterPro" id="IPR029058">
    <property type="entry name" value="AB_hydrolase_fold"/>
</dbReference>
<evidence type="ECO:0000313" key="4">
    <source>
        <dbReference type="Proteomes" id="UP000199025"/>
    </source>
</evidence>
<evidence type="ECO:0000313" key="3">
    <source>
        <dbReference type="EMBL" id="SFJ39814.1"/>
    </source>
</evidence>
<dbReference type="RefSeq" id="WP_091505782.1">
    <property type="nucleotide sequence ID" value="NZ_FORP01000005.1"/>
</dbReference>
<dbReference type="Proteomes" id="UP000199025">
    <property type="component" value="Unassembled WGS sequence"/>
</dbReference>
<proteinExistence type="predicted"/>
<sequence length="269" mass="28710">MTPSSSEHTIEVAGRIRTYTLAGPAEPRALVLLFHGSNQTGAAMRPHFDPLIARGARVASLDGYRRNWNDARSATNFPARREGYDDVAFAEAVLDAHGTDLPVFVVGYSAGGQLVIRLLHEIPGRLAGAAIFSATQPVPEEFAPAKNSTVPRPVLLVHGTKDRLVPYHGGTASLWGFRPRGRGLSAPETARYYAERNGISAAPKTSGDGPVVRTDYREDGKPPVTLYTVEGGGHVIPGPVKMARVLGRGTRDLVAADAVAEFFGIPQPV</sequence>
<dbReference type="STRING" id="115433.SAMN05421835_10585"/>